<evidence type="ECO:0000256" key="9">
    <source>
        <dbReference type="ARBA" id="ARBA00022777"/>
    </source>
</evidence>
<evidence type="ECO:0000259" key="14">
    <source>
        <dbReference type="PROSITE" id="PS50011"/>
    </source>
</evidence>
<keyword evidence="9" id="KW-0418">Kinase</keyword>
<protein>
    <recommendedName>
        <fullName evidence="3">receptor protein serine/threonine kinase</fullName>
        <ecNumber evidence="3">2.7.11.30</ecNumber>
    </recommendedName>
</protein>
<dbReference type="PANTHER" id="PTHR23255">
    <property type="entry name" value="TRANSFORMING GROWTH FACTOR-BETA RECEPTOR TYPE I AND II"/>
    <property type="match status" value="1"/>
</dbReference>
<evidence type="ECO:0000256" key="1">
    <source>
        <dbReference type="ARBA" id="ARBA00004479"/>
    </source>
</evidence>
<keyword evidence="6" id="KW-0812">Transmembrane</keyword>
<evidence type="ECO:0000256" key="11">
    <source>
        <dbReference type="ARBA" id="ARBA00022989"/>
    </source>
</evidence>
<reference evidence="16" key="2">
    <citation type="journal article" date="2017" name="Sci. Adv.">
        <title>A tail of two voltages: Proteomic comparison of the three electric organs of the electric eel.</title>
        <authorList>
            <person name="Traeger L.L."/>
            <person name="Sabat G."/>
            <person name="Barrett-Wilt G.A."/>
            <person name="Wells G.B."/>
            <person name="Sussman M.R."/>
        </authorList>
    </citation>
    <scope>NUCLEOTIDE SEQUENCE [LARGE SCALE GENOMIC DNA]</scope>
</reference>
<proteinExistence type="inferred from homology"/>
<dbReference type="Proteomes" id="UP000314983">
    <property type="component" value="Chromosome 20"/>
</dbReference>
<feature type="domain" description="Protein kinase" evidence="14">
    <location>
        <begin position="151"/>
        <end position="449"/>
    </location>
</feature>
<dbReference type="GO" id="GO:0005024">
    <property type="term" value="F:transforming growth factor beta receptor activity"/>
    <property type="evidence" value="ECO:0007669"/>
    <property type="project" value="TreeGrafter"/>
</dbReference>
<keyword evidence="5" id="KW-0808">Transferase</keyword>
<reference evidence="15" key="4">
    <citation type="submission" date="2025-08" db="UniProtKB">
        <authorList>
            <consortium name="Ensembl"/>
        </authorList>
    </citation>
    <scope>IDENTIFICATION</scope>
</reference>
<organism evidence="15 16">
    <name type="scientific">Electrophorus electricus</name>
    <name type="common">Electric eel</name>
    <name type="synonym">Gymnotus electricus</name>
    <dbReference type="NCBI Taxonomy" id="8005"/>
    <lineage>
        <taxon>Eukaryota</taxon>
        <taxon>Metazoa</taxon>
        <taxon>Chordata</taxon>
        <taxon>Craniata</taxon>
        <taxon>Vertebrata</taxon>
        <taxon>Euteleostomi</taxon>
        <taxon>Actinopterygii</taxon>
        <taxon>Neopterygii</taxon>
        <taxon>Teleostei</taxon>
        <taxon>Ostariophysi</taxon>
        <taxon>Gymnotiformes</taxon>
        <taxon>Gymnotoidei</taxon>
        <taxon>Gymnotidae</taxon>
        <taxon>Electrophorus</taxon>
    </lineage>
</organism>
<evidence type="ECO:0000256" key="8">
    <source>
        <dbReference type="ARBA" id="ARBA00022741"/>
    </source>
</evidence>
<dbReference type="GeneTree" id="ENSGT00940000160885"/>
<keyword evidence="16" id="KW-1185">Reference proteome</keyword>
<keyword evidence="4" id="KW-0723">Serine/threonine-protein kinase</keyword>
<reference evidence="15" key="5">
    <citation type="submission" date="2025-09" db="UniProtKB">
        <authorList>
            <consortium name="Ensembl"/>
        </authorList>
    </citation>
    <scope>IDENTIFICATION</scope>
</reference>
<dbReference type="Gene3D" id="2.10.60.10">
    <property type="entry name" value="CD59"/>
    <property type="match status" value="1"/>
</dbReference>
<dbReference type="Gene3D" id="1.10.510.10">
    <property type="entry name" value="Transferase(Phosphotransferase) domain 1"/>
    <property type="match status" value="1"/>
</dbReference>
<evidence type="ECO:0000256" key="10">
    <source>
        <dbReference type="ARBA" id="ARBA00022840"/>
    </source>
</evidence>
<dbReference type="AlphaFoldDB" id="A0A4W4F510"/>
<dbReference type="SUPFAM" id="SSF57302">
    <property type="entry name" value="Snake toxin-like"/>
    <property type="match status" value="1"/>
</dbReference>
<dbReference type="GO" id="GO:0005524">
    <property type="term" value="F:ATP binding"/>
    <property type="evidence" value="ECO:0007669"/>
    <property type="project" value="UniProtKB-KW"/>
</dbReference>
<comment type="subcellular location">
    <subcellularLocation>
        <location evidence="1">Membrane</location>
        <topology evidence="1">Single-pass type I membrane protein</topology>
    </subcellularLocation>
</comment>
<accession>A0A4W4F510</accession>
<keyword evidence="7" id="KW-0732">Signal</keyword>
<keyword evidence="12" id="KW-0472">Membrane</keyword>
<keyword evidence="10" id="KW-0067">ATP-binding</keyword>
<dbReference type="PROSITE" id="PS50011">
    <property type="entry name" value="PROTEIN_KINASE_DOM"/>
    <property type="match status" value="1"/>
</dbReference>
<dbReference type="InterPro" id="IPR011009">
    <property type="entry name" value="Kinase-like_dom_sf"/>
</dbReference>
<evidence type="ECO:0000313" key="15">
    <source>
        <dbReference type="Ensembl" id="ENSEEEP00000019795.2"/>
    </source>
</evidence>
<name>A0A4W4F510_ELEEL</name>
<dbReference type="PANTHER" id="PTHR23255:SF49">
    <property type="entry name" value="ANTI-MUELLERIAN HORMONE TYPE-2 RECEPTOR"/>
    <property type="match status" value="1"/>
</dbReference>
<dbReference type="Pfam" id="PF00069">
    <property type="entry name" value="Pkinase"/>
    <property type="match status" value="1"/>
</dbReference>
<evidence type="ECO:0000256" key="12">
    <source>
        <dbReference type="ARBA" id="ARBA00023136"/>
    </source>
</evidence>
<evidence type="ECO:0000256" key="2">
    <source>
        <dbReference type="ARBA" id="ARBA00009605"/>
    </source>
</evidence>
<comment type="similarity">
    <text evidence="2">Belongs to the protein kinase superfamily. TKL Ser/Thr protein kinase family. TGFB receptor subfamily.</text>
</comment>
<dbReference type="GO" id="GO:0030509">
    <property type="term" value="P:BMP signaling pathway"/>
    <property type="evidence" value="ECO:0007669"/>
    <property type="project" value="TreeGrafter"/>
</dbReference>
<dbReference type="InterPro" id="IPR045860">
    <property type="entry name" value="Snake_toxin-like_sf"/>
</dbReference>
<evidence type="ECO:0000256" key="13">
    <source>
        <dbReference type="ARBA" id="ARBA00023170"/>
    </source>
</evidence>
<dbReference type="GO" id="GO:0043235">
    <property type="term" value="C:receptor complex"/>
    <property type="evidence" value="ECO:0007669"/>
    <property type="project" value="TreeGrafter"/>
</dbReference>
<evidence type="ECO:0000313" key="16">
    <source>
        <dbReference type="Proteomes" id="UP000314983"/>
    </source>
</evidence>
<reference evidence="16" key="1">
    <citation type="journal article" date="2014" name="Science">
        <title>Nonhuman genetics. Genomic basis for the convergent evolution of electric organs.</title>
        <authorList>
            <person name="Gallant J.R."/>
            <person name="Traeger L.L."/>
            <person name="Volkening J.D."/>
            <person name="Moffett H."/>
            <person name="Chen P.H."/>
            <person name="Novina C.D."/>
            <person name="Phillips G.N.Jr."/>
            <person name="Anand R."/>
            <person name="Wells G.B."/>
            <person name="Pinch M."/>
            <person name="Guth R."/>
            <person name="Unguez G.A."/>
            <person name="Albert J.S."/>
            <person name="Zakon H.H."/>
            <person name="Samanta M.P."/>
            <person name="Sussman M.R."/>
        </authorList>
    </citation>
    <scope>NUCLEOTIDE SEQUENCE [LARGE SCALE GENOMIC DNA]</scope>
</reference>
<reference evidence="15" key="3">
    <citation type="submission" date="2020-05" db="EMBL/GenBank/DDBJ databases">
        <title>Electrophorus electricus (electric eel) genome, fEleEle1, primary haplotype.</title>
        <authorList>
            <person name="Myers G."/>
            <person name="Meyer A."/>
            <person name="Fedrigo O."/>
            <person name="Formenti G."/>
            <person name="Rhie A."/>
            <person name="Tracey A."/>
            <person name="Sims Y."/>
            <person name="Jarvis E.D."/>
        </authorList>
    </citation>
    <scope>NUCLEOTIDE SEQUENCE [LARGE SCALE GENOMIC DNA]</scope>
</reference>
<keyword evidence="13" id="KW-0675">Receptor</keyword>
<keyword evidence="11" id="KW-1133">Transmembrane helix</keyword>
<dbReference type="InterPro" id="IPR000333">
    <property type="entry name" value="TGFB_receptor"/>
</dbReference>
<dbReference type="EC" id="2.7.11.30" evidence="3"/>
<evidence type="ECO:0000256" key="5">
    <source>
        <dbReference type="ARBA" id="ARBA00022679"/>
    </source>
</evidence>
<evidence type="ECO:0000256" key="3">
    <source>
        <dbReference type="ARBA" id="ARBA00012401"/>
    </source>
</evidence>
<dbReference type="CDD" id="cd23616">
    <property type="entry name" value="TFP_LU_ECD_AMHR2"/>
    <property type="match status" value="1"/>
</dbReference>
<sequence length="462" mass="50747">TLKQPWALYYWLSTCIPAPPVAPERKCAFLASPRNTETARSAGNVSGGVQHCARTNCCMGFFQLEHGQARPDLLGNITAVGTSCPESSCHASKPTQNYVRCLCSSDYCNLNITRTYALLYYSCLNIPHKESVRPPHTCDIQKEADIDLANIELQKVVAYGHFACVWQGFFQGSLVALKVFPATLRQAFIKEKDVYLLHSMTHSGIAQFLGAGRMGKEFVLVLELATQGSLNKFLSTNVCNWASTLKLVQTLAQGLAYLHSDFNKNGVYKPVIAHCDLSSSNVLVKADGSCALCDFGCSMVLQCSRTHRALQGHSDRTEQGGIQMGTLHYMSPEILEGCVNLSSGRCLLQGDVYSLGLLLWELLVCCSDLRTDSIVPVHVLPYEAELGPSPSLEDLLSLVSEQRVRPTIPLYWDTHCQGFSVQELLEDCWDHDPDARLTAQCTADRLASLPAELVLGKATFDA</sequence>
<evidence type="ECO:0000256" key="4">
    <source>
        <dbReference type="ARBA" id="ARBA00022527"/>
    </source>
</evidence>
<dbReference type="OMA" id="RCPDLWP"/>
<dbReference type="GO" id="GO:0005886">
    <property type="term" value="C:plasma membrane"/>
    <property type="evidence" value="ECO:0007669"/>
    <property type="project" value="TreeGrafter"/>
</dbReference>
<dbReference type="InterPro" id="IPR000719">
    <property type="entry name" value="Prot_kinase_dom"/>
</dbReference>
<evidence type="ECO:0000256" key="7">
    <source>
        <dbReference type="ARBA" id="ARBA00022729"/>
    </source>
</evidence>
<dbReference type="Gene3D" id="3.30.200.20">
    <property type="entry name" value="Phosphorylase Kinase, domain 1"/>
    <property type="match status" value="1"/>
</dbReference>
<keyword evidence="8" id="KW-0547">Nucleotide-binding</keyword>
<dbReference type="SUPFAM" id="SSF56112">
    <property type="entry name" value="Protein kinase-like (PK-like)"/>
    <property type="match status" value="1"/>
</dbReference>
<gene>
    <name evidence="15" type="primary">AMHR2</name>
</gene>
<dbReference type="Ensembl" id="ENSEEET00000020013.2">
    <property type="protein sequence ID" value="ENSEEEP00000019795.2"/>
    <property type="gene ID" value="ENSEEEG00000009683.2"/>
</dbReference>
<evidence type="ECO:0000256" key="6">
    <source>
        <dbReference type="ARBA" id="ARBA00022692"/>
    </source>
</evidence>